<evidence type="ECO:0000259" key="2">
    <source>
        <dbReference type="PROSITE" id="PS50279"/>
    </source>
</evidence>
<organism evidence="3 4">
    <name type="scientific">Crocuta crocuta</name>
    <name type="common">Spotted hyena</name>
    <dbReference type="NCBI Taxonomy" id="9678"/>
    <lineage>
        <taxon>Eukaryota</taxon>
        <taxon>Metazoa</taxon>
        <taxon>Chordata</taxon>
        <taxon>Craniata</taxon>
        <taxon>Vertebrata</taxon>
        <taxon>Euteleostomi</taxon>
        <taxon>Mammalia</taxon>
        <taxon>Eutheria</taxon>
        <taxon>Laurasiatheria</taxon>
        <taxon>Carnivora</taxon>
        <taxon>Feliformia</taxon>
        <taxon>Hyaenidae</taxon>
        <taxon>Crocuta</taxon>
    </lineage>
</organism>
<feature type="non-terminal residue" evidence="3">
    <location>
        <position position="1"/>
    </location>
</feature>
<dbReference type="PANTHER" id="PTHR47898:SF1">
    <property type="entry name" value="KUNITZ-TYPE PROTEASE INHIBITOR 4"/>
    <property type="match status" value="1"/>
</dbReference>
<dbReference type="Proteomes" id="UP000475037">
    <property type="component" value="Unassembled WGS sequence"/>
</dbReference>
<proteinExistence type="predicted"/>
<reference evidence="3 4" key="1">
    <citation type="submission" date="2019-11" db="EMBL/GenBank/DDBJ databases">
        <authorList>
            <person name="Yang C."/>
            <person name="Li F."/>
        </authorList>
    </citation>
    <scope>NUCLEOTIDE SEQUENCE [LARGE SCALE GENOMIC DNA]</scope>
    <source>
        <strain evidence="3">KB4526</strain>
        <tissue evidence="3">Muscle</tissue>
    </source>
</reference>
<dbReference type="PROSITE" id="PS50279">
    <property type="entry name" value="BPTI_KUNITZ_2"/>
    <property type="match status" value="2"/>
</dbReference>
<dbReference type="InterPro" id="IPR020901">
    <property type="entry name" value="Prtase_inh_Kunz-CS"/>
</dbReference>
<accession>A0A6G1BFR0</accession>
<keyword evidence="4" id="KW-1185">Reference proteome</keyword>
<dbReference type="InterPro" id="IPR002223">
    <property type="entry name" value="Kunitz_BPTI"/>
</dbReference>
<dbReference type="PROSITE" id="PS00280">
    <property type="entry name" value="BPTI_KUNITZ_1"/>
    <property type="match status" value="2"/>
</dbReference>
<dbReference type="AlphaFoldDB" id="A0A6G1BFR0"/>
<sequence>DPCKMEMNPGSCFEIHLRYFYNKTSKRCESFVFSGCNGNLNNFKLKIECDVACLGTGGYFGFCLCLSLPLPHTCFLSLSLSKINKHLNFFKKKKRKENLTLGFSCPEICNYPPLFGTCKSVYTRFYYNTLTFLCEPFIFSGCGGNRNNFKQKYLCEKFC</sequence>
<dbReference type="InterPro" id="IPR036880">
    <property type="entry name" value="Kunitz_BPTI_sf"/>
</dbReference>
<dbReference type="CDD" id="cd00109">
    <property type="entry name" value="Kunitz-type"/>
    <property type="match status" value="2"/>
</dbReference>
<comment type="caution">
    <text evidence="3">The sequence shown here is derived from an EMBL/GenBank/DDBJ whole genome shotgun (WGS) entry which is preliminary data.</text>
</comment>
<dbReference type="PANTHER" id="PTHR47898">
    <property type="entry name" value="KUNITZ-TYPE PROTEASE INHIBITOR 4"/>
    <property type="match status" value="1"/>
</dbReference>
<feature type="domain" description="BPTI/Kunitz inhibitor" evidence="2">
    <location>
        <begin position="109"/>
        <end position="159"/>
    </location>
</feature>
<dbReference type="EMBL" id="VOAJ01000647">
    <property type="protein sequence ID" value="KAF0886652.1"/>
    <property type="molecule type" value="Genomic_DNA"/>
</dbReference>
<name>A0A6G1BFR0_CROCR</name>
<dbReference type="SUPFAM" id="SSF57362">
    <property type="entry name" value="BPTI-like"/>
    <property type="match status" value="2"/>
</dbReference>
<dbReference type="SMART" id="SM00131">
    <property type="entry name" value="KU"/>
    <property type="match status" value="2"/>
</dbReference>
<dbReference type="GO" id="GO:0004867">
    <property type="term" value="F:serine-type endopeptidase inhibitor activity"/>
    <property type="evidence" value="ECO:0007669"/>
    <property type="project" value="InterPro"/>
</dbReference>
<dbReference type="Pfam" id="PF00014">
    <property type="entry name" value="Kunitz_BPTI"/>
    <property type="match status" value="2"/>
</dbReference>
<evidence type="ECO:0000313" key="3">
    <source>
        <dbReference type="EMBL" id="KAF0886652.1"/>
    </source>
</evidence>
<dbReference type="Gene3D" id="4.10.410.10">
    <property type="entry name" value="Pancreatic trypsin inhibitor Kunitz domain"/>
    <property type="match status" value="2"/>
</dbReference>
<feature type="non-terminal residue" evidence="3">
    <location>
        <position position="159"/>
    </location>
</feature>
<feature type="domain" description="BPTI/Kunitz inhibitor" evidence="2">
    <location>
        <begin position="3"/>
        <end position="53"/>
    </location>
</feature>
<evidence type="ECO:0000313" key="4">
    <source>
        <dbReference type="Proteomes" id="UP000475037"/>
    </source>
</evidence>
<dbReference type="PRINTS" id="PR00759">
    <property type="entry name" value="BASICPTASE"/>
</dbReference>
<protein>
    <submittedName>
        <fullName evidence="3">SPIT4 inhibitor</fullName>
    </submittedName>
</protein>
<dbReference type="InterPro" id="IPR042943">
    <property type="entry name" value="SPINT4"/>
</dbReference>
<gene>
    <name evidence="3" type="primary">Spint4</name>
    <name evidence="3" type="ORF">FOF47_R21834</name>
</gene>
<keyword evidence="1" id="KW-1015">Disulfide bond</keyword>
<evidence type="ECO:0000256" key="1">
    <source>
        <dbReference type="ARBA" id="ARBA00023157"/>
    </source>
</evidence>